<evidence type="ECO:0000256" key="1">
    <source>
        <dbReference type="SAM" id="Phobius"/>
    </source>
</evidence>
<proteinExistence type="predicted"/>
<keyword evidence="1" id="KW-0472">Membrane</keyword>
<organism evidence="4">
    <name type="scientific">Schistocephalus solidus</name>
    <name type="common">Tapeworm</name>
    <dbReference type="NCBI Taxonomy" id="70667"/>
    <lineage>
        <taxon>Eukaryota</taxon>
        <taxon>Metazoa</taxon>
        <taxon>Spiralia</taxon>
        <taxon>Lophotrochozoa</taxon>
        <taxon>Platyhelminthes</taxon>
        <taxon>Cestoda</taxon>
        <taxon>Eucestoda</taxon>
        <taxon>Diphyllobothriidea</taxon>
        <taxon>Diphyllobothriidae</taxon>
        <taxon>Schistocephalus</taxon>
    </lineage>
</organism>
<keyword evidence="3" id="KW-1185">Reference proteome</keyword>
<dbReference type="WBParaSite" id="SSLN_0001896501-mRNA-1">
    <property type="protein sequence ID" value="SSLN_0001896501-mRNA-1"/>
    <property type="gene ID" value="SSLN_0001896501"/>
</dbReference>
<keyword evidence="1" id="KW-1133">Transmembrane helix</keyword>
<name>A0A183TP83_SCHSO</name>
<sequence length="129" mass="14602">MVYVTDNRAVSEAFTVTNREKQGFVLALTLYSLMFSTMLMHAYRDECLGIRIVYWTDGCLFNSRCSQVPTLFSMSIAHYLLLTDDCVLKIATEADMSQSTDLFTVSWANFGMTINTDKAVVMHQPSRST</sequence>
<feature type="transmembrane region" description="Helical" evidence="1">
    <location>
        <begin position="24"/>
        <end position="43"/>
    </location>
</feature>
<evidence type="ECO:0000313" key="2">
    <source>
        <dbReference type="EMBL" id="VDM04667.1"/>
    </source>
</evidence>
<evidence type="ECO:0000313" key="3">
    <source>
        <dbReference type="Proteomes" id="UP000275846"/>
    </source>
</evidence>
<dbReference type="EMBL" id="UYSU01044064">
    <property type="protein sequence ID" value="VDM04667.1"/>
    <property type="molecule type" value="Genomic_DNA"/>
</dbReference>
<dbReference type="Proteomes" id="UP000275846">
    <property type="component" value="Unassembled WGS sequence"/>
</dbReference>
<reference evidence="2 3" key="2">
    <citation type="submission" date="2018-11" db="EMBL/GenBank/DDBJ databases">
        <authorList>
            <consortium name="Pathogen Informatics"/>
        </authorList>
    </citation>
    <scope>NUCLEOTIDE SEQUENCE [LARGE SCALE GENOMIC DNA]</scope>
    <source>
        <strain evidence="2 3">NST_G2</strain>
    </source>
</reference>
<reference evidence="4" key="1">
    <citation type="submission" date="2016-06" db="UniProtKB">
        <authorList>
            <consortium name="WormBaseParasite"/>
        </authorList>
    </citation>
    <scope>IDENTIFICATION</scope>
</reference>
<protein>
    <submittedName>
        <fullName evidence="4">Reverse transcriptase domain-containing protein</fullName>
    </submittedName>
</protein>
<evidence type="ECO:0000313" key="4">
    <source>
        <dbReference type="WBParaSite" id="SSLN_0001896501-mRNA-1"/>
    </source>
</evidence>
<keyword evidence="1" id="KW-0812">Transmembrane</keyword>
<accession>A0A183TP83</accession>
<gene>
    <name evidence="2" type="ORF">SSLN_LOCUS18281</name>
</gene>
<dbReference type="AlphaFoldDB" id="A0A183TP83"/>